<keyword evidence="3" id="KW-1185">Reference proteome</keyword>
<dbReference type="AlphaFoldDB" id="A0A6P8XYP8"/>
<feature type="compositionally biased region" description="Pro residues" evidence="1">
    <location>
        <begin position="42"/>
        <end position="71"/>
    </location>
</feature>
<proteinExistence type="predicted"/>
<feature type="chain" id="PRO_5027545498" evidence="2">
    <location>
        <begin position="38"/>
        <end position="77"/>
    </location>
</feature>
<evidence type="ECO:0000313" key="3">
    <source>
        <dbReference type="Proteomes" id="UP000515160"/>
    </source>
</evidence>
<keyword evidence="2" id="KW-0732">Signal</keyword>
<name>A0A6P8XYP8_DROAB</name>
<dbReference type="GeneID" id="117577832"/>
<dbReference type="Proteomes" id="UP000515160">
    <property type="component" value="Chromosome X"/>
</dbReference>
<protein>
    <submittedName>
        <fullName evidence="4">Basic proline-rich protein</fullName>
    </submittedName>
</protein>
<reference evidence="4" key="1">
    <citation type="submission" date="2025-08" db="UniProtKB">
        <authorList>
            <consortium name="RefSeq"/>
        </authorList>
    </citation>
    <scope>IDENTIFICATION</scope>
    <source>
        <strain evidence="4">15112-1751.03</strain>
        <tissue evidence="4">Whole Adult</tissue>
    </source>
</reference>
<feature type="signal peptide" evidence="2">
    <location>
        <begin position="1"/>
        <end position="37"/>
    </location>
</feature>
<accession>A0A6P8XYP8</accession>
<evidence type="ECO:0000256" key="1">
    <source>
        <dbReference type="SAM" id="MobiDB-lite"/>
    </source>
</evidence>
<feature type="region of interest" description="Disordered" evidence="1">
    <location>
        <begin position="37"/>
        <end position="77"/>
    </location>
</feature>
<dbReference type="RefSeq" id="XP_034118663.1">
    <property type="nucleotide sequence ID" value="XM_034262772.2"/>
</dbReference>
<evidence type="ECO:0000313" key="4">
    <source>
        <dbReference type="RefSeq" id="XP_034118663.1"/>
    </source>
</evidence>
<gene>
    <name evidence="4" type="primary">LOC117577832</name>
</gene>
<organism evidence="3 4">
    <name type="scientific">Drosophila albomicans</name>
    <name type="common">Fruit fly</name>
    <dbReference type="NCBI Taxonomy" id="7291"/>
    <lineage>
        <taxon>Eukaryota</taxon>
        <taxon>Metazoa</taxon>
        <taxon>Ecdysozoa</taxon>
        <taxon>Arthropoda</taxon>
        <taxon>Hexapoda</taxon>
        <taxon>Insecta</taxon>
        <taxon>Pterygota</taxon>
        <taxon>Neoptera</taxon>
        <taxon>Endopterygota</taxon>
        <taxon>Diptera</taxon>
        <taxon>Brachycera</taxon>
        <taxon>Muscomorpha</taxon>
        <taxon>Ephydroidea</taxon>
        <taxon>Drosophilidae</taxon>
        <taxon>Drosophila</taxon>
    </lineage>
</organism>
<evidence type="ECO:0000256" key="2">
    <source>
        <dbReference type="SAM" id="SignalP"/>
    </source>
</evidence>
<sequence length="77" mass="7658">MHRHSSTENTSVKMRLNLSYFLGLLLVLLCGTAIVSARPQGPCGPPPSGPPPSGTPPPGGPPGGRCGPPPSTTASSG</sequence>